<name>A0AAE1DAN4_9GAST</name>
<protein>
    <submittedName>
        <fullName evidence="2">Uncharacterized protein</fullName>
    </submittedName>
</protein>
<proteinExistence type="predicted"/>
<evidence type="ECO:0000256" key="1">
    <source>
        <dbReference type="SAM" id="MobiDB-lite"/>
    </source>
</evidence>
<keyword evidence="3" id="KW-1185">Reference proteome</keyword>
<feature type="compositionally biased region" description="Polar residues" evidence="1">
    <location>
        <begin position="115"/>
        <end position="129"/>
    </location>
</feature>
<dbReference type="Proteomes" id="UP001283361">
    <property type="component" value="Unassembled WGS sequence"/>
</dbReference>
<gene>
    <name evidence="2" type="ORF">RRG08_008133</name>
</gene>
<evidence type="ECO:0000313" key="3">
    <source>
        <dbReference type="Proteomes" id="UP001283361"/>
    </source>
</evidence>
<sequence>MRPERLDFMLESFDGAREVRLHTGIFLMEPGRVRLLDKADDVRSASAPGRNPNALPCSPAKLISLPLFLVLNPAPGEYTPGVHGKPELAQIPTVSILESVPSVRPRSLPLPHSPQVAQLSEHTARNGPSTRPRHLIPV</sequence>
<evidence type="ECO:0000313" key="2">
    <source>
        <dbReference type="EMBL" id="KAK3762915.1"/>
    </source>
</evidence>
<dbReference type="AlphaFoldDB" id="A0AAE1DAN4"/>
<comment type="caution">
    <text evidence="2">The sequence shown here is derived from an EMBL/GenBank/DDBJ whole genome shotgun (WGS) entry which is preliminary data.</text>
</comment>
<dbReference type="EMBL" id="JAWDGP010004625">
    <property type="protein sequence ID" value="KAK3762915.1"/>
    <property type="molecule type" value="Genomic_DNA"/>
</dbReference>
<reference evidence="2" key="1">
    <citation type="journal article" date="2023" name="G3 (Bethesda)">
        <title>A reference genome for the long-term kleptoplast-retaining sea slug Elysia crispata morphotype clarki.</title>
        <authorList>
            <person name="Eastman K.E."/>
            <person name="Pendleton A.L."/>
            <person name="Shaikh M.A."/>
            <person name="Suttiyut T."/>
            <person name="Ogas R."/>
            <person name="Tomko P."/>
            <person name="Gavelis G."/>
            <person name="Widhalm J.R."/>
            <person name="Wisecaver J.H."/>
        </authorList>
    </citation>
    <scope>NUCLEOTIDE SEQUENCE</scope>
    <source>
        <strain evidence="2">ECLA1</strain>
    </source>
</reference>
<organism evidence="2 3">
    <name type="scientific">Elysia crispata</name>
    <name type="common">lettuce slug</name>
    <dbReference type="NCBI Taxonomy" id="231223"/>
    <lineage>
        <taxon>Eukaryota</taxon>
        <taxon>Metazoa</taxon>
        <taxon>Spiralia</taxon>
        <taxon>Lophotrochozoa</taxon>
        <taxon>Mollusca</taxon>
        <taxon>Gastropoda</taxon>
        <taxon>Heterobranchia</taxon>
        <taxon>Euthyneura</taxon>
        <taxon>Panpulmonata</taxon>
        <taxon>Sacoglossa</taxon>
        <taxon>Placobranchoidea</taxon>
        <taxon>Plakobranchidae</taxon>
        <taxon>Elysia</taxon>
    </lineage>
</organism>
<accession>A0AAE1DAN4</accession>
<feature type="region of interest" description="Disordered" evidence="1">
    <location>
        <begin position="104"/>
        <end position="138"/>
    </location>
</feature>